<keyword evidence="5 13" id="KW-0812">Transmembrane</keyword>
<gene>
    <name evidence="14" type="ORF">ABWK59_02600</name>
</gene>
<proteinExistence type="inferred from homology"/>
<name>A0AAU8JRX2_9ACTN</name>
<feature type="transmembrane region" description="Helical" evidence="13">
    <location>
        <begin position="94"/>
        <end position="112"/>
    </location>
</feature>
<dbReference type="GO" id="GO:0016020">
    <property type="term" value="C:membrane"/>
    <property type="evidence" value="ECO:0007669"/>
    <property type="project" value="UniProtKB-SubCell"/>
</dbReference>
<keyword evidence="3" id="KW-0813">Transport</keyword>
<evidence type="ECO:0000256" key="5">
    <source>
        <dbReference type="ARBA" id="ARBA00022692"/>
    </source>
</evidence>
<accession>A0AAU8JRX2</accession>
<organism evidence="14">
    <name type="scientific">Kitasatospora camelliae</name>
    <dbReference type="NCBI Taxonomy" id="3156397"/>
    <lineage>
        <taxon>Bacteria</taxon>
        <taxon>Bacillati</taxon>
        <taxon>Actinomycetota</taxon>
        <taxon>Actinomycetes</taxon>
        <taxon>Kitasatosporales</taxon>
        <taxon>Streptomycetaceae</taxon>
        <taxon>Kitasatospora</taxon>
    </lineage>
</organism>
<evidence type="ECO:0000256" key="13">
    <source>
        <dbReference type="SAM" id="Phobius"/>
    </source>
</evidence>
<comment type="similarity">
    <text evidence="2">Belongs to the TMEM175 family.</text>
</comment>
<feature type="transmembrane region" description="Helical" evidence="13">
    <location>
        <begin position="17"/>
        <end position="37"/>
    </location>
</feature>
<keyword evidence="7" id="KW-0630">Potassium</keyword>
<dbReference type="EMBL" id="CP159872">
    <property type="protein sequence ID" value="XCM77897.1"/>
    <property type="molecule type" value="Genomic_DNA"/>
</dbReference>
<keyword evidence="9" id="KW-0406">Ion transport</keyword>
<evidence type="ECO:0000256" key="3">
    <source>
        <dbReference type="ARBA" id="ARBA00022448"/>
    </source>
</evidence>
<feature type="transmembrane region" description="Helical" evidence="13">
    <location>
        <begin position="57"/>
        <end position="73"/>
    </location>
</feature>
<comment type="catalytic activity">
    <reaction evidence="12">
        <text>K(+)(in) = K(+)(out)</text>
        <dbReference type="Rhea" id="RHEA:29463"/>
        <dbReference type="ChEBI" id="CHEBI:29103"/>
    </reaction>
</comment>
<keyword evidence="6" id="KW-0631">Potassium channel</keyword>
<keyword evidence="8 13" id="KW-1133">Transmembrane helix</keyword>
<evidence type="ECO:0000256" key="1">
    <source>
        <dbReference type="ARBA" id="ARBA00004141"/>
    </source>
</evidence>
<evidence type="ECO:0000256" key="4">
    <source>
        <dbReference type="ARBA" id="ARBA00022538"/>
    </source>
</evidence>
<dbReference type="Pfam" id="PF06736">
    <property type="entry name" value="TMEM175"/>
    <property type="match status" value="1"/>
</dbReference>
<dbReference type="KEGG" id="kcm:ABWK59_02600"/>
<keyword evidence="4" id="KW-0633">Potassium transport</keyword>
<evidence type="ECO:0000256" key="2">
    <source>
        <dbReference type="ARBA" id="ARBA00006920"/>
    </source>
</evidence>
<evidence type="ECO:0000256" key="10">
    <source>
        <dbReference type="ARBA" id="ARBA00023136"/>
    </source>
</evidence>
<evidence type="ECO:0000313" key="14">
    <source>
        <dbReference type="EMBL" id="XCM77897.1"/>
    </source>
</evidence>
<evidence type="ECO:0000256" key="7">
    <source>
        <dbReference type="ARBA" id="ARBA00022958"/>
    </source>
</evidence>
<comment type="subcellular location">
    <subcellularLocation>
        <location evidence="1">Membrane</location>
        <topology evidence="1">Multi-pass membrane protein</topology>
    </subcellularLocation>
</comment>
<dbReference type="RefSeq" id="WP_354637623.1">
    <property type="nucleotide sequence ID" value="NZ_CP159872.1"/>
</dbReference>
<evidence type="ECO:0000256" key="12">
    <source>
        <dbReference type="ARBA" id="ARBA00034430"/>
    </source>
</evidence>
<dbReference type="GO" id="GO:0015252">
    <property type="term" value="F:proton channel activity"/>
    <property type="evidence" value="ECO:0007669"/>
    <property type="project" value="InterPro"/>
</dbReference>
<evidence type="ECO:0000256" key="11">
    <source>
        <dbReference type="ARBA" id="ARBA00023303"/>
    </source>
</evidence>
<reference evidence="14" key="1">
    <citation type="submission" date="2024-06" db="EMBL/GenBank/DDBJ databases">
        <title>The genome sequences of Kitasatospora sp. strain HUAS MG31.</title>
        <authorList>
            <person name="Mo P."/>
        </authorList>
    </citation>
    <scope>NUCLEOTIDE SEQUENCE</scope>
    <source>
        <strain evidence="14">HUAS MG31</strain>
    </source>
</reference>
<keyword evidence="11" id="KW-0407">Ion channel</keyword>
<evidence type="ECO:0000256" key="9">
    <source>
        <dbReference type="ARBA" id="ARBA00023065"/>
    </source>
</evidence>
<sequence>MQARKLRAFEARSADRLIFFSDAVVAIAITLLALELPVPEGPGVAEFRSSVADDLDHYLAFLISFVVIAAGWNRHNGVFRFTERVDARLRTLNACWLMAIVLNPFATKLLTTEGDDVDTMPVRFGFYALLQVLGSAAVLAMERHMTTHRLRAADLPPGAQPAATSAVLGMMLGFGLSIPLFFVTPYAWILWIVLPVAAGRLAARNRPSPASEDS</sequence>
<evidence type="ECO:0000256" key="8">
    <source>
        <dbReference type="ARBA" id="ARBA00022989"/>
    </source>
</evidence>
<feature type="transmembrane region" description="Helical" evidence="13">
    <location>
        <begin position="124"/>
        <end position="141"/>
    </location>
</feature>
<evidence type="ECO:0000256" key="6">
    <source>
        <dbReference type="ARBA" id="ARBA00022826"/>
    </source>
</evidence>
<dbReference type="InterPro" id="IPR010617">
    <property type="entry name" value="TMEM175-like"/>
</dbReference>
<dbReference type="GO" id="GO:0005267">
    <property type="term" value="F:potassium channel activity"/>
    <property type="evidence" value="ECO:0007669"/>
    <property type="project" value="UniProtKB-KW"/>
</dbReference>
<dbReference type="AlphaFoldDB" id="A0AAU8JRX2"/>
<keyword evidence="10 13" id="KW-0472">Membrane</keyword>
<protein>
    <submittedName>
        <fullName evidence="14">TMEM175 family protein</fullName>
    </submittedName>
</protein>